<dbReference type="InterPro" id="IPR017972">
    <property type="entry name" value="Cyt_P450_CS"/>
</dbReference>
<dbReference type="Proteomes" id="UP000036987">
    <property type="component" value="Unassembled WGS sequence"/>
</dbReference>
<comment type="similarity">
    <text evidence="2 10">Belongs to the cytochrome P450 family.</text>
</comment>
<dbReference type="EMBL" id="LFYR01001054">
    <property type="protein sequence ID" value="KMZ65251.1"/>
    <property type="molecule type" value="Genomic_DNA"/>
</dbReference>
<dbReference type="GO" id="GO:0016705">
    <property type="term" value="F:oxidoreductase activity, acting on paired donors, with incorporation or reduction of molecular oxygen"/>
    <property type="evidence" value="ECO:0007669"/>
    <property type="project" value="InterPro"/>
</dbReference>
<dbReference type="PRINTS" id="PR00385">
    <property type="entry name" value="P450"/>
</dbReference>
<keyword evidence="6 10" id="KW-0560">Oxidoreductase</keyword>
<evidence type="ECO:0000256" key="9">
    <source>
        <dbReference type="PIRSR" id="PIRSR602401-1"/>
    </source>
</evidence>
<comment type="cofactor">
    <cofactor evidence="1 9">
        <name>heme</name>
        <dbReference type="ChEBI" id="CHEBI:30413"/>
    </cofactor>
</comment>
<evidence type="ECO:0000313" key="12">
    <source>
        <dbReference type="Proteomes" id="UP000036987"/>
    </source>
</evidence>
<dbReference type="GO" id="GO:0004497">
    <property type="term" value="F:monooxygenase activity"/>
    <property type="evidence" value="ECO:0007669"/>
    <property type="project" value="UniProtKB-KW"/>
</dbReference>
<accession>A0A0K9P8B3</accession>
<evidence type="ECO:0000256" key="10">
    <source>
        <dbReference type="RuleBase" id="RU000461"/>
    </source>
</evidence>
<keyword evidence="5" id="KW-0521">NADP</keyword>
<protein>
    <recommendedName>
        <fullName evidence="13">Flavonoid 3'-monooxygenase</fullName>
    </recommendedName>
</protein>
<evidence type="ECO:0000256" key="1">
    <source>
        <dbReference type="ARBA" id="ARBA00001971"/>
    </source>
</evidence>
<dbReference type="Gene3D" id="1.10.630.10">
    <property type="entry name" value="Cytochrome P450"/>
    <property type="match status" value="1"/>
</dbReference>
<dbReference type="STRING" id="29655.A0A0K9P8B3"/>
<evidence type="ECO:0000256" key="7">
    <source>
        <dbReference type="ARBA" id="ARBA00023004"/>
    </source>
</evidence>
<name>A0A0K9P8B3_ZOSMR</name>
<evidence type="ECO:0000256" key="8">
    <source>
        <dbReference type="ARBA" id="ARBA00023033"/>
    </source>
</evidence>
<gene>
    <name evidence="11" type="ORF">ZOSMA_32G00350</name>
</gene>
<dbReference type="PANTHER" id="PTHR47944:SF18">
    <property type="entry name" value="FLAVONOID 3'-MONOOXYGENASE"/>
    <property type="match status" value="1"/>
</dbReference>
<evidence type="ECO:0000256" key="6">
    <source>
        <dbReference type="ARBA" id="ARBA00023002"/>
    </source>
</evidence>
<dbReference type="InterPro" id="IPR002401">
    <property type="entry name" value="Cyt_P450_E_grp-I"/>
</dbReference>
<comment type="caution">
    <text evidence="11">The sequence shown here is derived from an EMBL/GenBank/DDBJ whole genome shotgun (WGS) entry which is preliminary data.</text>
</comment>
<evidence type="ECO:0008006" key="13">
    <source>
        <dbReference type="Google" id="ProtNLM"/>
    </source>
</evidence>
<dbReference type="Pfam" id="PF00067">
    <property type="entry name" value="p450"/>
    <property type="match status" value="1"/>
</dbReference>
<dbReference type="PANTHER" id="PTHR47944">
    <property type="entry name" value="CYTOCHROME P450 98A9"/>
    <property type="match status" value="1"/>
</dbReference>
<evidence type="ECO:0000313" key="11">
    <source>
        <dbReference type="EMBL" id="KMZ65251.1"/>
    </source>
</evidence>
<keyword evidence="12" id="KW-1185">Reference proteome</keyword>
<dbReference type="InterPro" id="IPR001128">
    <property type="entry name" value="Cyt_P450"/>
</dbReference>
<dbReference type="PRINTS" id="PR00463">
    <property type="entry name" value="EP450I"/>
</dbReference>
<dbReference type="OMA" id="PIWICHA"/>
<sequence>MGKRVFGVMGKKAETFKKLITEICEVGVFDISDFIPGIGWLDIQGVVGKITDIHKRYDMFLDDIITEHERSQKDDGDLLSVMIGMKKKKKKEDLTGEGEIITDHVIKALLADLFFAGTDTTSSTSEWALAELIRHPDILEHLQREIDDVVGRDRLVSDTDLPNLPFLQAVVKEVFRLHPAIPLSVPRLASKSCEIQGYNIPKNTMLMVNVWAIGRDPDIWTEPLEFQPSRFLPDGDHANIDVKGNDFEVIPFGAGRRICPGMSLGLKMVQFLTATLVHSFNWKLPDTEFPDKLNMEESFRMTLQRVVPLAVHPRPRLSSDAYKS</sequence>
<dbReference type="SUPFAM" id="SSF48264">
    <property type="entry name" value="Cytochrome P450"/>
    <property type="match status" value="1"/>
</dbReference>
<evidence type="ECO:0000256" key="4">
    <source>
        <dbReference type="ARBA" id="ARBA00022723"/>
    </source>
</evidence>
<feature type="binding site" description="axial binding residue" evidence="9">
    <location>
        <position position="259"/>
    </location>
    <ligand>
        <name>heme</name>
        <dbReference type="ChEBI" id="CHEBI:30413"/>
    </ligand>
    <ligandPart>
        <name>Fe</name>
        <dbReference type="ChEBI" id="CHEBI:18248"/>
    </ligandPart>
</feature>
<keyword evidence="3 9" id="KW-0349">Heme</keyword>
<keyword evidence="4 9" id="KW-0479">Metal-binding</keyword>
<reference evidence="12" key="1">
    <citation type="journal article" date="2016" name="Nature">
        <title>The genome of the seagrass Zostera marina reveals angiosperm adaptation to the sea.</title>
        <authorList>
            <person name="Olsen J.L."/>
            <person name="Rouze P."/>
            <person name="Verhelst B."/>
            <person name="Lin Y.-C."/>
            <person name="Bayer T."/>
            <person name="Collen J."/>
            <person name="Dattolo E."/>
            <person name="De Paoli E."/>
            <person name="Dittami S."/>
            <person name="Maumus F."/>
            <person name="Michel G."/>
            <person name="Kersting A."/>
            <person name="Lauritano C."/>
            <person name="Lohaus R."/>
            <person name="Toepel M."/>
            <person name="Tonon T."/>
            <person name="Vanneste K."/>
            <person name="Amirebrahimi M."/>
            <person name="Brakel J."/>
            <person name="Bostroem C."/>
            <person name="Chovatia M."/>
            <person name="Grimwood J."/>
            <person name="Jenkins J.W."/>
            <person name="Jueterbock A."/>
            <person name="Mraz A."/>
            <person name="Stam W.T."/>
            <person name="Tice H."/>
            <person name="Bornberg-Bauer E."/>
            <person name="Green P.J."/>
            <person name="Pearson G.A."/>
            <person name="Procaccini G."/>
            <person name="Duarte C.M."/>
            <person name="Schmutz J."/>
            <person name="Reusch T.B.H."/>
            <person name="Van de Peer Y."/>
        </authorList>
    </citation>
    <scope>NUCLEOTIDE SEQUENCE [LARGE SCALE GENOMIC DNA]</scope>
    <source>
        <strain evidence="12">cv. Finnish</strain>
    </source>
</reference>
<proteinExistence type="inferred from homology"/>
<dbReference type="GO" id="GO:0016491">
    <property type="term" value="F:oxidoreductase activity"/>
    <property type="evidence" value="ECO:0000318"/>
    <property type="project" value="GO_Central"/>
</dbReference>
<dbReference type="GO" id="GO:0020037">
    <property type="term" value="F:heme binding"/>
    <property type="evidence" value="ECO:0007669"/>
    <property type="project" value="InterPro"/>
</dbReference>
<dbReference type="OrthoDB" id="2789670at2759"/>
<keyword evidence="8 10" id="KW-0503">Monooxygenase</keyword>
<keyword evidence="7 9" id="KW-0408">Iron</keyword>
<dbReference type="InterPro" id="IPR036396">
    <property type="entry name" value="Cyt_P450_sf"/>
</dbReference>
<evidence type="ECO:0000256" key="3">
    <source>
        <dbReference type="ARBA" id="ARBA00022617"/>
    </source>
</evidence>
<dbReference type="PROSITE" id="PS00086">
    <property type="entry name" value="CYTOCHROME_P450"/>
    <property type="match status" value="1"/>
</dbReference>
<dbReference type="AlphaFoldDB" id="A0A0K9P8B3"/>
<organism evidence="11 12">
    <name type="scientific">Zostera marina</name>
    <name type="common">Eelgrass</name>
    <dbReference type="NCBI Taxonomy" id="29655"/>
    <lineage>
        <taxon>Eukaryota</taxon>
        <taxon>Viridiplantae</taxon>
        <taxon>Streptophyta</taxon>
        <taxon>Embryophyta</taxon>
        <taxon>Tracheophyta</taxon>
        <taxon>Spermatophyta</taxon>
        <taxon>Magnoliopsida</taxon>
        <taxon>Liliopsida</taxon>
        <taxon>Zosteraceae</taxon>
        <taxon>Zostera</taxon>
    </lineage>
</organism>
<evidence type="ECO:0000256" key="2">
    <source>
        <dbReference type="ARBA" id="ARBA00010617"/>
    </source>
</evidence>
<evidence type="ECO:0000256" key="5">
    <source>
        <dbReference type="ARBA" id="ARBA00022857"/>
    </source>
</evidence>
<dbReference type="FunFam" id="1.10.630.10:FF:000207">
    <property type="entry name" value="Putative cytochrome P450 superfamily protein"/>
    <property type="match status" value="1"/>
</dbReference>
<dbReference type="GO" id="GO:0005506">
    <property type="term" value="F:iron ion binding"/>
    <property type="evidence" value="ECO:0007669"/>
    <property type="project" value="InterPro"/>
</dbReference>